<protein>
    <submittedName>
        <fullName evidence="2">Unannotated protein</fullName>
    </submittedName>
</protein>
<reference evidence="2" key="1">
    <citation type="submission" date="2020-05" db="EMBL/GenBank/DDBJ databases">
        <authorList>
            <person name="Chiriac C."/>
            <person name="Salcher M."/>
            <person name="Ghai R."/>
            <person name="Kavagutti S V."/>
        </authorList>
    </citation>
    <scope>NUCLEOTIDE SEQUENCE</scope>
</reference>
<proteinExistence type="predicted"/>
<dbReference type="EMBL" id="CAFBMC010000069">
    <property type="protein sequence ID" value="CAB4904888.1"/>
    <property type="molecule type" value="Genomic_DNA"/>
</dbReference>
<sequence length="58" mass="5637">MVSVLLGLPGSVGSSSAVIADEHVAAMAVLAQSGLIPPLRLITGGALTPNSGAKRRAG</sequence>
<evidence type="ECO:0000313" key="1">
    <source>
        <dbReference type="EMBL" id="CAB4904888.1"/>
    </source>
</evidence>
<name>A0A6J7SHR9_9ZZZZ</name>
<dbReference type="EMBL" id="CAFBPZ010000092">
    <property type="protein sequence ID" value="CAB5040944.1"/>
    <property type="molecule type" value="Genomic_DNA"/>
</dbReference>
<gene>
    <name evidence="1" type="ORF">UFOPK3495_01188</name>
    <name evidence="2" type="ORF">UFOPK4237_01227</name>
</gene>
<organism evidence="2">
    <name type="scientific">freshwater metagenome</name>
    <dbReference type="NCBI Taxonomy" id="449393"/>
    <lineage>
        <taxon>unclassified sequences</taxon>
        <taxon>metagenomes</taxon>
        <taxon>ecological metagenomes</taxon>
    </lineage>
</organism>
<accession>A0A6J7SHR9</accession>
<dbReference type="AlphaFoldDB" id="A0A6J7SHR9"/>
<evidence type="ECO:0000313" key="2">
    <source>
        <dbReference type="EMBL" id="CAB5040944.1"/>
    </source>
</evidence>